<evidence type="ECO:0000256" key="3">
    <source>
        <dbReference type="ARBA" id="ARBA00023163"/>
    </source>
</evidence>
<dbReference type="PROSITE" id="PS51078">
    <property type="entry name" value="ICLR_ED"/>
    <property type="match status" value="1"/>
</dbReference>
<dbReference type="KEGG" id="mgo:AFA91_22665"/>
<dbReference type="GO" id="GO:0003677">
    <property type="term" value="F:DNA binding"/>
    <property type="evidence" value="ECO:0007669"/>
    <property type="project" value="UniProtKB-KW"/>
</dbReference>
<dbReference type="Gene3D" id="3.30.450.40">
    <property type="match status" value="1"/>
</dbReference>
<feature type="domain" description="IclR-ED" evidence="5">
    <location>
        <begin position="74"/>
        <end position="258"/>
    </location>
</feature>
<protein>
    <submittedName>
        <fullName evidence="6">ArsR family transcriptional regulator</fullName>
    </submittedName>
</protein>
<name>A0A0K0XA05_MYCGD</name>
<dbReference type="SMART" id="SM00346">
    <property type="entry name" value="HTH_ICLR"/>
    <property type="match status" value="1"/>
</dbReference>
<dbReference type="STRING" id="134601.AFA91_22665"/>
<keyword evidence="3" id="KW-0804">Transcription</keyword>
<organism evidence="6 7">
    <name type="scientific">Mycolicibacterium goodii</name>
    <name type="common">Mycobacterium goodii</name>
    <dbReference type="NCBI Taxonomy" id="134601"/>
    <lineage>
        <taxon>Bacteria</taxon>
        <taxon>Bacillati</taxon>
        <taxon>Actinomycetota</taxon>
        <taxon>Actinomycetes</taxon>
        <taxon>Mycobacteriales</taxon>
        <taxon>Mycobacteriaceae</taxon>
        <taxon>Mycolicibacterium</taxon>
    </lineage>
</organism>
<evidence type="ECO:0000313" key="7">
    <source>
        <dbReference type="Proteomes" id="UP000062255"/>
    </source>
</evidence>
<dbReference type="InterPro" id="IPR036388">
    <property type="entry name" value="WH-like_DNA-bd_sf"/>
</dbReference>
<dbReference type="Gene3D" id="1.10.10.10">
    <property type="entry name" value="Winged helix-like DNA-binding domain superfamily/Winged helix DNA-binding domain"/>
    <property type="match status" value="1"/>
</dbReference>
<evidence type="ECO:0000313" key="6">
    <source>
        <dbReference type="EMBL" id="AKS34230.1"/>
    </source>
</evidence>
<dbReference type="Proteomes" id="UP000062255">
    <property type="component" value="Chromosome"/>
</dbReference>
<dbReference type="OrthoDB" id="7274111at2"/>
<dbReference type="EMBL" id="CP012150">
    <property type="protein sequence ID" value="AKS34230.1"/>
    <property type="molecule type" value="Genomic_DNA"/>
</dbReference>
<dbReference type="RefSeq" id="WP_049746680.1">
    <property type="nucleotide sequence ID" value="NZ_CP012150.1"/>
</dbReference>
<dbReference type="SUPFAM" id="SSF46785">
    <property type="entry name" value="Winged helix' DNA-binding domain"/>
    <property type="match status" value="1"/>
</dbReference>
<dbReference type="InterPro" id="IPR050707">
    <property type="entry name" value="HTH_MetabolicPath_Reg"/>
</dbReference>
<dbReference type="PANTHER" id="PTHR30136">
    <property type="entry name" value="HELIX-TURN-HELIX TRANSCRIPTIONAL REGULATOR, ICLR FAMILY"/>
    <property type="match status" value="1"/>
</dbReference>
<gene>
    <name evidence="6" type="ORF">AFA91_22665</name>
</gene>
<dbReference type="PANTHER" id="PTHR30136:SF24">
    <property type="entry name" value="HTH-TYPE TRANSCRIPTIONAL REPRESSOR ALLR"/>
    <property type="match status" value="1"/>
</dbReference>
<feature type="domain" description="HTH iclR-type" evidence="4">
    <location>
        <begin position="12"/>
        <end position="73"/>
    </location>
</feature>
<accession>A0A0K0XA05</accession>
<dbReference type="CDD" id="cd00090">
    <property type="entry name" value="HTH_ARSR"/>
    <property type="match status" value="1"/>
</dbReference>
<dbReference type="PATRIC" id="fig|134601.6.peg.4681"/>
<evidence type="ECO:0000256" key="1">
    <source>
        <dbReference type="ARBA" id="ARBA00023015"/>
    </source>
</evidence>
<dbReference type="Pfam" id="PF09339">
    <property type="entry name" value="HTH_IclR"/>
    <property type="match status" value="1"/>
</dbReference>
<dbReference type="InterPro" id="IPR036390">
    <property type="entry name" value="WH_DNA-bd_sf"/>
</dbReference>
<dbReference type="InterPro" id="IPR011991">
    <property type="entry name" value="ArsR-like_HTH"/>
</dbReference>
<dbReference type="PROSITE" id="PS51077">
    <property type="entry name" value="HTH_ICLR"/>
    <property type="match status" value="1"/>
</dbReference>
<evidence type="ECO:0000256" key="2">
    <source>
        <dbReference type="ARBA" id="ARBA00023125"/>
    </source>
</evidence>
<sequence>MADEAERGTGNSPAVTRSIRILDLLAESRGVPRTLTEIARELGLAKSSVSNLCAALEEGGLVRRSTGGYLLGRRTVDLGSAFLSGFNQIREFYRICEESEVLRHQLVQIAMLDGAHVLYLAVFEGRQRFPLSARVGDRYPASVTAVGTALLSELTPTQVAELYWDETNFVGLTKKSTSTLTALQEKLELTRRRGYAVDDGEVHPTVLGLAIPIPGGNGEPTFAIGVSIVHPTGSADEREIILDALRSAADNLTRPRLMSV</sequence>
<dbReference type="InterPro" id="IPR014757">
    <property type="entry name" value="Tscrpt_reg_IclR_C"/>
</dbReference>
<proteinExistence type="predicted"/>
<dbReference type="InterPro" id="IPR029016">
    <property type="entry name" value="GAF-like_dom_sf"/>
</dbReference>
<dbReference type="Pfam" id="PF01614">
    <property type="entry name" value="IclR_C"/>
    <property type="match status" value="1"/>
</dbReference>
<dbReference type="GO" id="GO:0003700">
    <property type="term" value="F:DNA-binding transcription factor activity"/>
    <property type="evidence" value="ECO:0007669"/>
    <property type="project" value="TreeGrafter"/>
</dbReference>
<dbReference type="AlphaFoldDB" id="A0A0K0XA05"/>
<dbReference type="SUPFAM" id="SSF55781">
    <property type="entry name" value="GAF domain-like"/>
    <property type="match status" value="1"/>
</dbReference>
<dbReference type="InterPro" id="IPR005471">
    <property type="entry name" value="Tscrpt_reg_IclR_N"/>
</dbReference>
<reference evidence="6 7" key="1">
    <citation type="submission" date="2015-07" db="EMBL/GenBank/DDBJ databases">
        <title>Complete genome sequence of Mycobacterium goodii X7B, a facultative thermophilic biodesulfurizing bacterium.</title>
        <authorList>
            <person name="Yu B."/>
            <person name="Li F."/>
            <person name="Xu P."/>
        </authorList>
    </citation>
    <scope>NUCLEOTIDE SEQUENCE [LARGE SCALE GENOMIC DNA]</scope>
    <source>
        <strain evidence="6 7">X7B</strain>
    </source>
</reference>
<keyword evidence="2" id="KW-0238">DNA-binding</keyword>
<evidence type="ECO:0000259" key="5">
    <source>
        <dbReference type="PROSITE" id="PS51078"/>
    </source>
</evidence>
<dbReference type="GO" id="GO:0045892">
    <property type="term" value="P:negative regulation of DNA-templated transcription"/>
    <property type="evidence" value="ECO:0007669"/>
    <property type="project" value="TreeGrafter"/>
</dbReference>
<evidence type="ECO:0000259" key="4">
    <source>
        <dbReference type="PROSITE" id="PS51077"/>
    </source>
</evidence>
<keyword evidence="1" id="KW-0805">Transcription regulation</keyword>